<organism evidence="1 2">
    <name type="scientific">Cichlidogyrus casuarinus</name>
    <dbReference type="NCBI Taxonomy" id="1844966"/>
    <lineage>
        <taxon>Eukaryota</taxon>
        <taxon>Metazoa</taxon>
        <taxon>Spiralia</taxon>
        <taxon>Lophotrochozoa</taxon>
        <taxon>Platyhelminthes</taxon>
        <taxon>Monogenea</taxon>
        <taxon>Monopisthocotylea</taxon>
        <taxon>Dactylogyridea</taxon>
        <taxon>Ancyrocephalidae</taxon>
        <taxon>Cichlidogyrus</taxon>
    </lineage>
</organism>
<evidence type="ECO:0000313" key="1">
    <source>
        <dbReference type="EMBL" id="KAL3320091.1"/>
    </source>
</evidence>
<keyword evidence="2" id="KW-1185">Reference proteome</keyword>
<name>A0ABD2QNP3_9PLAT</name>
<evidence type="ECO:0000313" key="2">
    <source>
        <dbReference type="Proteomes" id="UP001626550"/>
    </source>
</evidence>
<dbReference type="EMBL" id="JBJKFK010000077">
    <property type="protein sequence ID" value="KAL3320091.1"/>
    <property type="molecule type" value="Genomic_DNA"/>
</dbReference>
<sequence>MRSVKGRSLTSSLDCTVDFYFILQLYDSGPSTSGTASQVKGRVVFHCFSKVESRSIYRDAVSLHTFHEWVTNSTA</sequence>
<reference evidence="1 2" key="1">
    <citation type="submission" date="2024-11" db="EMBL/GenBank/DDBJ databases">
        <title>Adaptive evolution of stress response genes in parasites aligns with host niche diversity.</title>
        <authorList>
            <person name="Hahn C."/>
            <person name="Resl P."/>
        </authorList>
    </citation>
    <scope>NUCLEOTIDE SEQUENCE [LARGE SCALE GENOMIC DNA]</scope>
    <source>
        <strain evidence="1">EGGRZ-B1_66</strain>
        <tissue evidence="1">Body</tissue>
    </source>
</reference>
<protein>
    <submittedName>
        <fullName evidence="1">Uncharacterized protein</fullName>
    </submittedName>
</protein>
<gene>
    <name evidence="1" type="ORF">Ciccas_001228</name>
</gene>
<dbReference type="Proteomes" id="UP001626550">
    <property type="component" value="Unassembled WGS sequence"/>
</dbReference>
<accession>A0ABD2QNP3</accession>
<comment type="caution">
    <text evidence="1">The sequence shown here is derived from an EMBL/GenBank/DDBJ whole genome shotgun (WGS) entry which is preliminary data.</text>
</comment>
<proteinExistence type="predicted"/>
<dbReference type="AlphaFoldDB" id="A0ABD2QNP3"/>